<evidence type="ECO:0000259" key="6">
    <source>
        <dbReference type="PROSITE" id="PS50089"/>
    </source>
</evidence>
<keyword evidence="2" id="KW-0862">Zinc</keyword>
<dbReference type="PANTHER" id="PTHR10044">
    <property type="entry name" value="INHIBITOR OF APOPTOSIS"/>
    <property type="match status" value="1"/>
</dbReference>
<dbReference type="SUPFAM" id="SSF57850">
    <property type="entry name" value="RING/U-box"/>
    <property type="match status" value="1"/>
</dbReference>
<comment type="caution">
    <text evidence="7">The sequence shown here is derived from an EMBL/GenBank/DDBJ whole genome shotgun (WGS) entry which is preliminary data.</text>
</comment>
<dbReference type="AlphaFoldDB" id="A0ABD0KWL7"/>
<evidence type="ECO:0000313" key="8">
    <source>
        <dbReference type="Proteomes" id="UP001519460"/>
    </source>
</evidence>
<reference evidence="7 8" key="1">
    <citation type="journal article" date="2023" name="Sci. Data">
        <title>Genome assembly of the Korean intertidal mud-creeper Batillaria attramentaria.</title>
        <authorList>
            <person name="Patra A.K."/>
            <person name="Ho P.T."/>
            <person name="Jun S."/>
            <person name="Lee S.J."/>
            <person name="Kim Y."/>
            <person name="Won Y.J."/>
        </authorList>
    </citation>
    <scope>NUCLEOTIDE SEQUENCE [LARGE SCALE GENOMIC DNA]</scope>
    <source>
        <strain evidence="7">Wonlab-2016</strain>
    </source>
</reference>
<dbReference type="InterPro" id="IPR001841">
    <property type="entry name" value="Znf_RING"/>
</dbReference>
<evidence type="ECO:0000256" key="4">
    <source>
        <dbReference type="SAM" id="Coils"/>
    </source>
</evidence>
<feature type="domain" description="RING-type" evidence="6">
    <location>
        <begin position="221"/>
        <end position="256"/>
    </location>
</feature>
<dbReference type="InterPro" id="IPR050784">
    <property type="entry name" value="IAP"/>
</dbReference>
<dbReference type="Proteomes" id="UP001519460">
    <property type="component" value="Unassembled WGS sequence"/>
</dbReference>
<feature type="compositionally biased region" description="Polar residues" evidence="5">
    <location>
        <begin position="1"/>
        <end position="17"/>
    </location>
</feature>
<dbReference type="SMART" id="SM00184">
    <property type="entry name" value="RING"/>
    <property type="match status" value="1"/>
</dbReference>
<feature type="coiled-coil region" evidence="4">
    <location>
        <begin position="191"/>
        <end position="218"/>
    </location>
</feature>
<dbReference type="PROSITE" id="PS50089">
    <property type="entry name" value="ZF_RING_2"/>
    <property type="match status" value="1"/>
</dbReference>
<name>A0ABD0KWL7_9CAEN</name>
<gene>
    <name evidence="7" type="ORF">BaRGS_00017560</name>
</gene>
<keyword evidence="1 3" id="KW-0479">Metal-binding</keyword>
<sequence>MTCTGLSNNGNSRTRNAMYSAADHRADSLVRSQPNSKQEQRSVGPQSASALGTSHLSQKDAMLLEEPAVQAVQSFGDYSQDVLLKAVHTLKSQKSALSAENLLEALDKLTSHKHPIKPVVSRRKENHQDELSSDGEEPGSLPYFKSDEPQSMLGDDVEADGECVPPPAPKVFDELEATVKSGEPVVKREVRSNAETDIHTLRKKVKLLKSENRHLKERSLCKHCRSKPVSITFLPCGHYSYCYDCGQTFNACPICKKTILADVRTFLA</sequence>
<proteinExistence type="predicted"/>
<keyword evidence="8" id="KW-1185">Reference proteome</keyword>
<evidence type="ECO:0000256" key="1">
    <source>
        <dbReference type="ARBA" id="ARBA00022771"/>
    </source>
</evidence>
<dbReference type="Gene3D" id="3.30.40.10">
    <property type="entry name" value="Zinc/RING finger domain, C3HC4 (zinc finger)"/>
    <property type="match status" value="1"/>
</dbReference>
<feature type="region of interest" description="Disordered" evidence="5">
    <location>
        <begin position="116"/>
        <end position="147"/>
    </location>
</feature>
<dbReference type="Pfam" id="PF13920">
    <property type="entry name" value="zf-C3HC4_3"/>
    <property type="match status" value="1"/>
</dbReference>
<dbReference type="PANTHER" id="PTHR10044:SF139">
    <property type="entry name" value="DEATH-ASSOCIATED INHIBITOR OF APOPTOSIS 2"/>
    <property type="match status" value="1"/>
</dbReference>
<keyword evidence="1 3" id="KW-0863">Zinc-finger</keyword>
<evidence type="ECO:0000313" key="7">
    <source>
        <dbReference type="EMBL" id="KAK7491289.1"/>
    </source>
</evidence>
<dbReference type="EMBL" id="JACVVK020000117">
    <property type="protein sequence ID" value="KAK7491289.1"/>
    <property type="molecule type" value="Genomic_DNA"/>
</dbReference>
<evidence type="ECO:0000256" key="5">
    <source>
        <dbReference type="SAM" id="MobiDB-lite"/>
    </source>
</evidence>
<feature type="region of interest" description="Disordered" evidence="5">
    <location>
        <begin position="1"/>
        <end position="54"/>
    </location>
</feature>
<dbReference type="InterPro" id="IPR013083">
    <property type="entry name" value="Znf_RING/FYVE/PHD"/>
</dbReference>
<accession>A0ABD0KWL7</accession>
<evidence type="ECO:0000256" key="2">
    <source>
        <dbReference type="ARBA" id="ARBA00022833"/>
    </source>
</evidence>
<dbReference type="GO" id="GO:0008270">
    <property type="term" value="F:zinc ion binding"/>
    <property type="evidence" value="ECO:0007669"/>
    <property type="project" value="UniProtKB-KW"/>
</dbReference>
<protein>
    <recommendedName>
        <fullName evidence="6">RING-type domain-containing protein</fullName>
    </recommendedName>
</protein>
<feature type="compositionally biased region" description="Polar residues" evidence="5">
    <location>
        <begin position="30"/>
        <end position="54"/>
    </location>
</feature>
<evidence type="ECO:0000256" key="3">
    <source>
        <dbReference type="PROSITE-ProRule" id="PRU00175"/>
    </source>
</evidence>
<keyword evidence="4" id="KW-0175">Coiled coil</keyword>
<organism evidence="7 8">
    <name type="scientific">Batillaria attramentaria</name>
    <dbReference type="NCBI Taxonomy" id="370345"/>
    <lineage>
        <taxon>Eukaryota</taxon>
        <taxon>Metazoa</taxon>
        <taxon>Spiralia</taxon>
        <taxon>Lophotrochozoa</taxon>
        <taxon>Mollusca</taxon>
        <taxon>Gastropoda</taxon>
        <taxon>Caenogastropoda</taxon>
        <taxon>Sorbeoconcha</taxon>
        <taxon>Cerithioidea</taxon>
        <taxon>Batillariidae</taxon>
        <taxon>Batillaria</taxon>
    </lineage>
</organism>